<evidence type="ECO:0000256" key="6">
    <source>
        <dbReference type="SAM" id="Phobius"/>
    </source>
</evidence>
<evidence type="ECO:0000256" key="1">
    <source>
        <dbReference type="ARBA" id="ARBA00004141"/>
    </source>
</evidence>
<dbReference type="GeneID" id="116956149"/>
<protein>
    <submittedName>
        <fullName evidence="8">Transmembrane 4 L6 family member 5-like</fullName>
    </submittedName>
</protein>
<organism evidence="7 8">
    <name type="scientific">Petromyzon marinus</name>
    <name type="common">Sea lamprey</name>
    <dbReference type="NCBI Taxonomy" id="7757"/>
    <lineage>
        <taxon>Eukaryota</taxon>
        <taxon>Metazoa</taxon>
        <taxon>Chordata</taxon>
        <taxon>Craniata</taxon>
        <taxon>Vertebrata</taxon>
        <taxon>Cyclostomata</taxon>
        <taxon>Hyperoartia</taxon>
        <taxon>Petromyzontiformes</taxon>
        <taxon>Petromyzontidae</taxon>
        <taxon>Petromyzon</taxon>
    </lineage>
</organism>
<accession>A0AAJ7UD13</accession>
<comment type="subcellular location">
    <subcellularLocation>
        <location evidence="1">Membrane</location>
        <topology evidence="1">Multi-pass membrane protein</topology>
    </subcellularLocation>
</comment>
<dbReference type="PANTHER" id="PTHR14198">
    <property type="entry name" value="TRANSMEMBRANE 4 L6 FAMILY MEMBER 1-RELATED"/>
    <property type="match status" value="1"/>
</dbReference>
<keyword evidence="7" id="KW-1185">Reference proteome</keyword>
<feature type="transmembrane region" description="Helical" evidence="6">
    <location>
        <begin position="7"/>
        <end position="30"/>
    </location>
</feature>
<dbReference type="RefSeq" id="XP_032833519.1">
    <property type="nucleotide sequence ID" value="XM_032977628.1"/>
</dbReference>
<dbReference type="InterPro" id="IPR008661">
    <property type="entry name" value="L6_membrane"/>
</dbReference>
<evidence type="ECO:0000313" key="7">
    <source>
        <dbReference type="Proteomes" id="UP001318040"/>
    </source>
</evidence>
<keyword evidence="5 6" id="KW-0472">Membrane</keyword>
<comment type="similarity">
    <text evidence="2">Belongs to the L6 tetraspanin family.</text>
</comment>
<dbReference type="AlphaFoldDB" id="A0AAJ7UD13"/>
<proteinExistence type="inferred from homology"/>
<feature type="transmembrane region" description="Helical" evidence="6">
    <location>
        <begin position="42"/>
        <end position="64"/>
    </location>
</feature>
<sequence>MCTGKCSAVIGHSLSILSLVCIVVNVIQFFPNWEFWGLHHSKYVWCLGGILGGGIMVGPGSAWAKRAGGHGCCCNNRCGMLLSTVFAALSGVGAAYCIVISALGLFTGPLCEVNNEWIYPFEGSNKTGDYLTNTTLWDYCDKPPHAVEWNIITFSILLAVGAAELVLCLVQIINGFVGCIGGTMQKD</sequence>
<dbReference type="Proteomes" id="UP001318040">
    <property type="component" value="Chromosome 63"/>
</dbReference>
<reference evidence="8" key="1">
    <citation type="submission" date="2025-08" db="UniProtKB">
        <authorList>
            <consortium name="RefSeq"/>
        </authorList>
    </citation>
    <scope>IDENTIFICATION</scope>
    <source>
        <tissue evidence="8">Sperm</tissue>
    </source>
</reference>
<dbReference type="GO" id="GO:0016020">
    <property type="term" value="C:membrane"/>
    <property type="evidence" value="ECO:0007669"/>
    <property type="project" value="UniProtKB-SubCell"/>
</dbReference>
<feature type="transmembrane region" description="Helical" evidence="6">
    <location>
        <begin position="151"/>
        <end position="177"/>
    </location>
</feature>
<keyword evidence="3 6" id="KW-0812">Transmembrane</keyword>
<keyword evidence="4 6" id="KW-1133">Transmembrane helix</keyword>
<evidence type="ECO:0000256" key="2">
    <source>
        <dbReference type="ARBA" id="ARBA00006193"/>
    </source>
</evidence>
<name>A0AAJ7UD13_PETMA</name>
<gene>
    <name evidence="8" type="primary">LOC116956149</name>
</gene>
<feature type="transmembrane region" description="Helical" evidence="6">
    <location>
        <begin position="85"/>
        <end position="106"/>
    </location>
</feature>
<evidence type="ECO:0000256" key="4">
    <source>
        <dbReference type="ARBA" id="ARBA00022989"/>
    </source>
</evidence>
<evidence type="ECO:0000256" key="3">
    <source>
        <dbReference type="ARBA" id="ARBA00022692"/>
    </source>
</evidence>
<dbReference type="Pfam" id="PF05805">
    <property type="entry name" value="L6_membrane"/>
    <property type="match status" value="1"/>
</dbReference>
<evidence type="ECO:0000313" key="8">
    <source>
        <dbReference type="RefSeq" id="XP_032833519.1"/>
    </source>
</evidence>
<evidence type="ECO:0000256" key="5">
    <source>
        <dbReference type="ARBA" id="ARBA00023136"/>
    </source>
</evidence>
<dbReference type="KEGG" id="pmrn:116956149"/>